<evidence type="ECO:0000256" key="8">
    <source>
        <dbReference type="ARBA" id="ARBA00022723"/>
    </source>
</evidence>
<keyword evidence="14" id="KW-0560">Oxidoreductase</keyword>
<feature type="transmembrane region" description="Helical" evidence="13">
    <location>
        <begin position="135"/>
        <end position="156"/>
    </location>
</feature>
<feature type="transmembrane region" description="Helical" evidence="13">
    <location>
        <begin position="22"/>
        <end position="46"/>
    </location>
</feature>
<feature type="transmembrane region" description="Helical" evidence="13">
    <location>
        <begin position="435"/>
        <end position="458"/>
    </location>
</feature>
<keyword evidence="6 13" id="KW-0349">Heme</keyword>
<dbReference type="GO" id="GO:0020037">
    <property type="term" value="F:heme binding"/>
    <property type="evidence" value="ECO:0007669"/>
    <property type="project" value="TreeGrafter"/>
</dbReference>
<keyword evidence="15" id="KW-1185">Reference proteome</keyword>
<dbReference type="GO" id="GO:0009055">
    <property type="term" value="F:electron transfer activity"/>
    <property type="evidence" value="ECO:0007669"/>
    <property type="project" value="UniProtKB-UniRule"/>
</dbReference>
<dbReference type="EC" id="1.10.3.-" evidence="14"/>
<dbReference type="PANTHER" id="PTHR30365">
    <property type="entry name" value="CYTOCHROME D UBIQUINOL OXIDASE"/>
    <property type="match status" value="1"/>
</dbReference>
<keyword evidence="3 13" id="KW-0813">Transport</keyword>
<evidence type="ECO:0000256" key="11">
    <source>
        <dbReference type="ARBA" id="ARBA00023004"/>
    </source>
</evidence>
<evidence type="ECO:0000256" key="13">
    <source>
        <dbReference type="PIRNR" id="PIRNR006446"/>
    </source>
</evidence>
<accession>A0A0S2HZK4</accession>
<organism evidence="14 15">
    <name type="scientific">Salinivirga cyanobacteriivorans</name>
    <dbReference type="NCBI Taxonomy" id="1307839"/>
    <lineage>
        <taxon>Bacteria</taxon>
        <taxon>Pseudomonadati</taxon>
        <taxon>Bacteroidota</taxon>
        <taxon>Bacteroidia</taxon>
        <taxon>Bacteroidales</taxon>
        <taxon>Salinivirgaceae</taxon>
        <taxon>Salinivirga</taxon>
    </lineage>
</organism>
<feature type="transmembrane region" description="Helical" evidence="13">
    <location>
        <begin position="58"/>
        <end position="78"/>
    </location>
</feature>
<feature type="transmembrane region" description="Helical" evidence="13">
    <location>
        <begin position="401"/>
        <end position="423"/>
    </location>
</feature>
<evidence type="ECO:0000313" key="14">
    <source>
        <dbReference type="EMBL" id="ALO15451.1"/>
    </source>
</evidence>
<feature type="transmembrane region" description="Helical" evidence="13">
    <location>
        <begin position="225"/>
        <end position="243"/>
    </location>
</feature>
<evidence type="ECO:0000256" key="6">
    <source>
        <dbReference type="ARBA" id="ARBA00022617"/>
    </source>
</evidence>
<keyword evidence="11 13" id="KW-0408">Iron</keyword>
<name>A0A0S2HZK4_9BACT</name>
<evidence type="ECO:0000256" key="2">
    <source>
        <dbReference type="ARBA" id="ARBA00009819"/>
    </source>
</evidence>
<dbReference type="PIRSF" id="PIRSF006446">
    <property type="entry name" value="Cyt_quinol_oxidase_1"/>
    <property type="match status" value="1"/>
</dbReference>
<keyword evidence="9 13" id="KW-0249">Electron transport</keyword>
<dbReference type="GO" id="GO:0070069">
    <property type="term" value="C:cytochrome complex"/>
    <property type="evidence" value="ECO:0007669"/>
    <property type="project" value="UniProtKB-UniRule"/>
</dbReference>
<dbReference type="AlphaFoldDB" id="A0A0S2HZK4"/>
<protein>
    <submittedName>
        <fullName evidence="14">Cytochrome d ubiquinol oxidase subunit 1</fullName>
        <ecNumber evidence="14">1.10.3.-</ecNumber>
    </submittedName>
</protein>
<evidence type="ECO:0000256" key="3">
    <source>
        <dbReference type="ARBA" id="ARBA00022448"/>
    </source>
</evidence>
<dbReference type="PATRIC" id="fig|1307839.3.peg.1914"/>
<dbReference type="EMBL" id="CP013118">
    <property type="protein sequence ID" value="ALO15451.1"/>
    <property type="molecule type" value="Genomic_DNA"/>
</dbReference>
<dbReference type="STRING" id="1307839.L21SP5_01810"/>
<feature type="transmembrane region" description="Helical" evidence="13">
    <location>
        <begin position="189"/>
        <end position="213"/>
    </location>
</feature>
<evidence type="ECO:0000313" key="15">
    <source>
        <dbReference type="Proteomes" id="UP000064893"/>
    </source>
</evidence>
<dbReference type="InterPro" id="IPR002585">
    <property type="entry name" value="Cyt-d_ubiquinol_oxidase_su_1"/>
</dbReference>
<dbReference type="GO" id="GO:0019646">
    <property type="term" value="P:aerobic electron transport chain"/>
    <property type="evidence" value="ECO:0007669"/>
    <property type="project" value="InterPro"/>
</dbReference>
<evidence type="ECO:0000256" key="7">
    <source>
        <dbReference type="ARBA" id="ARBA00022692"/>
    </source>
</evidence>
<sequence>MIENVDLSLVDWSRAQFALTAMYHWMFVPLTLGLAFIMAIMETIYVKTGNPEWKKITKFWMTLFGINFAIGVATGLILEFEFGTNWSNYSWFVGDIFGAPLAIEGIMAFFLESTFIAVMFFGWNKISKRFHLISTWLVAFGANLSALWILVANGWMQFPAGMKFNPETARNEMENFWEVFLSPVAINKFLHTISSGYVLASIFVLGISAWFLLRGRHKLMAKRSIVVASVFGLITSLFLVMTGDGSAYHVTQKQPMKLAAMEGLYEGQEGAGLVAIGALTPGKEYNDDKDAFLFKMEIPKLLSLLGYRDANAFVPGVKDLVDGYEYTNKEGKTFKGISVEEKIKRGKIAINALADFRRAKEAGNDEAAKKHRLTMEENFQYFGYGYLNDPKSVIPNVPLTFYAFHIMVALGFLFILLFALALFFVNKGNLAKQKWFLWVSLFSIPLAYIASQSGWIVAEVGRQPWVIQDLLPTVAAVSQIDASSVQITFWLFAAIFTALLIAEIKILIRQIKIGPKDQEGGK</sequence>
<keyword evidence="12 13" id="KW-0472">Membrane</keyword>
<comment type="subcellular location">
    <subcellularLocation>
        <location evidence="1">Cell inner membrane</location>
        <topology evidence="1">Multi-pass membrane protein</topology>
    </subcellularLocation>
</comment>
<dbReference type="GO" id="GO:0046872">
    <property type="term" value="F:metal ion binding"/>
    <property type="evidence" value="ECO:0007669"/>
    <property type="project" value="UniProtKB-UniRule"/>
</dbReference>
<dbReference type="RefSeq" id="WP_057952914.1">
    <property type="nucleotide sequence ID" value="NZ_CP013118.1"/>
</dbReference>
<dbReference type="GO" id="GO:0016682">
    <property type="term" value="F:oxidoreductase activity, acting on diphenols and related substances as donors, oxygen as acceptor"/>
    <property type="evidence" value="ECO:0007669"/>
    <property type="project" value="TreeGrafter"/>
</dbReference>
<evidence type="ECO:0000256" key="10">
    <source>
        <dbReference type="ARBA" id="ARBA00022989"/>
    </source>
</evidence>
<keyword evidence="5" id="KW-0997">Cell inner membrane</keyword>
<feature type="transmembrane region" description="Helical" evidence="13">
    <location>
        <begin position="487"/>
        <end position="508"/>
    </location>
</feature>
<reference evidence="14 15" key="1">
    <citation type="submission" date="2015-11" db="EMBL/GenBank/DDBJ databases">
        <title>Description and complete genome sequence of a novel strain predominating in hypersaline microbial mats and representing a new family of the Bacteriodetes phylum.</title>
        <authorList>
            <person name="Spring S."/>
            <person name="Bunk B."/>
            <person name="Sproer C."/>
            <person name="Klenk H.-P."/>
        </authorList>
    </citation>
    <scope>NUCLEOTIDE SEQUENCE [LARGE SCALE GENOMIC DNA]</scope>
    <source>
        <strain evidence="14 15">L21-Spi-D4</strain>
    </source>
</reference>
<keyword evidence="7 13" id="KW-0812">Transmembrane</keyword>
<feature type="transmembrane region" description="Helical" evidence="13">
    <location>
        <begin position="98"/>
        <end position="123"/>
    </location>
</feature>
<keyword evidence="10 13" id="KW-1133">Transmembrane helix</keyword>
<evidence type="ECO:0000256" key="9">
    <source>
        <dbReference type="ARBA" id="ARBA00022982"/>
    </source>
</evidence>
<gene>
    <name evidence="14" type="primary">cydA</name>
    <name evidence="14" type="ORF">L21SP5_01810</name>
</gene>
<dbReference type="OrthoDB" id="9807042at2"/>
<evidence type="ECO:0000256" key="12">
    <source>
        <dbReference type="ARBA" id="ARBA00023136"/>
    </source>
</evidence>
<dbReference type="Proteomes" id="UP000064893">
    <property type="component" value="Chromosome"/>
</dbReference>
<dbReference type="Pfam" id="PF01654">
    <property type="entry name" value="Cyt_bd_oxida_I"/>
    <property type="match status" value="1"/>
</dbReference>
<comment type="similarity">
    <text evidence="2 13">Belongs to the cytochrome ubiquinol oxidase subunit 1 family.</text>
</comment>
<dbReference type="KEGG" id="blq:L21SP5_01810"/>
<keyword evidence="4 13" id="KW-1003">Cell membrane</keyword>
<evidence type="ECO:0000256" key="5">
    <source>
        <dbReference type="ARBA" id="ARBA00022519"/>
    </source>
</evidence>
<evidence type="ECO:0000256" key="4">
    <source>
        <dbReference type="ARBA" id="ARBA00022475"/>
    </source>
</evidence>
<keyword evidence="8 13" id="KW-0479">Metal-binding</keyword>
<evidence type="ECO:0000256" key="1">
    <source>
        <dbReference type="ARBA" id="ARBA00004429"/>
    </source>
</evidence>
<proteinExistence type="inferred from homology"/>
<dbReference type="GO" id="GO:0005886">
    <property type="term" value="C:plasma membrane"/>
    <property type="evidence" value="ECO:0007669"/>
    <property type="project" value="UniProtKB-SubCell"/>
</dbReference>
<dbReference type="PANTHER" id="PTHR30365:SF0">
    <property type="entry name" value="CYTOCHROME BD-I UBIQUINOL OXIDASE SUBUNIT 1"/>
    <property type="match status" value="1"/>
</dbReference>